<dbReference type="InterPro" id="IPR039383">
    <property type="entry name" value="FHIT"/>
</dbReference>
<dbReference type="PROSITE" id="PS51084">
    <property type="entry name" value="HIT_2"/>
    <property type="match status" value="1"/>
</dbReference>
<evidence type="ECO:0000313" key="4">
    <source>
        <dbReference type="EMBL" id="EFK94879.1"/>
    </source>
</evidence>
<keyword evidence="2" id="KW-0378">Hydrolase</keyword>
<evidence type="ECO:0000256" key="1">
    <source>
        <dbReference type="ARBA" id="ARBA00022741"/>
    </source>
</evidence>
<dbReference type="Gene3D" id="3.30.428.10">
    <property type="entry name" value="HIT-like"/>
    <property type="match status" value="1"/>
</dbReference>
<protein>
    <submittedName>
        <fullName evidence="4">Histidine triad (HIT) protein</fullName>
    </submittedName>
</protein>
<reference evidence="4" key="2">
    <citation type="journal article" date="2011" name="Microb. Ecol.">
        <title>Taxonomic and Functional Metagenomic Profiling of the Microbial Community in the Anoxic Sediment of a Sub-saline Shallow Lake (Laguna de Carrizo, Central Spain).</title>
        <authorList>
            <person name="Ferrer M."/>
            <person name="Guazzaroni M.E."/>
            <person name="Richter M."/>
            <person name="Garcia-Salamanca A."/>
            <person name="Yarza P."/>
            <person name="Suarez-Suarez A."/>
            <person name="Solano J."/>
            <person name="Alcaide M."/>
            <person name="van Dillewijn P."/>
            <person name="Molina-Henares M.A."/>
            <person name="Lopez-Cortes N."/>
            <person name="Al-Ramahi Y."/>
            <person name="Guerrero C."/>
            <person name="Acosta A."/>
            <person name="de Eugenio L.I."/>
            <person name="Martinez V."/>
            <person name="Marques S."/>
            <person name="Rojo F."/>
            <person name="Santero E."/>
            <person name="Genilloud O."/>
            <person name="Perez-Perez J."/>
            <person name="Rossello-Mora R."/>
            <person name="Ramos J.L."/>
        </authorList>
    </citation>
    <scope>NUCLEOTIDE SEQUENCE</scope>
</reference>
<gene>
    <name evidence="4" type="ORF">LDC_3117</name>
</gene>
<proteinExistence type="predicted"/>
<dbReference type="PANTHER" id="PTHR42997:SF1">
    <property type="entry name" value="AP-4-A PHOSPHORYLASE"/>
    <property type="match status" value="1"/>
</dbReference>
<reference evidence="4" key="1">
    <citation type="submission" date="2010-07" db="EMBL/GenBank/DDBJ databases">
        <authorList>
            <consortium name="CONSOLIDER consortium CSD2007-00005"/>
            <person name="Guazzaroni M.-E."/>
            <person name="Richter M."/>
            <person name="Garcia-Salamanca A."/>
            <person name="Yarza P."/>
            <person name="Ferrer M."/>
        </authorList>
    </citation>
    <scope>NUCLEOTIDE SEQUENCE</scope>
</reference>
<organism evidence="4">
    <name type="scientific">sediment metagenome</name>
    <dbReference type="NCBI Taxonomy" id="749907"/>
    <lineage>
        <taxon>unclassified sequences</taxon>
        <taxon>metagenomes</taxon>
        <taxon>ecological metagenomes</taxon>
    </lineage>
</organism>
<evidence type="ECO:0000259" key="3">
    <source>
        <dbReference type="PROSITE" id="PS51084"/>
    </source>
</evidence>
<dbReference type="SUPFAM" id="SSF54197">
    <property type="entry name" value="HIT-like"/>
    <property type="match status" value="1"/>
</dbReference>
<dbReference type="InterPro" id="IPR001310">
    <property type="entry name" value="Histidine_triad_HIT"/>
</dbReference>
<dbReference type="PRINTS" id="PR00332">
    <property type="entry name" value="HISTRIAD"/>
</dbReference>
<accession>D9PNI4</accession>
<sequence length="136" mass="15118">MRQDLPCPFCTLPNSRIITRNDLAIATRDAYPVTLGHTLVIPARHVASFFDATPAEREAMLSLLDSMKQRLQAEYSPAGYNIGINDGAAAGQTIAHLHIHLIPRYAGDQPDPRGGIRWVMPEKADYWSRPDRLDPA</sequence>
<dbReference type="InterPro" id="IPR052908">
    <property type="entry name" value="AP-4-A_phosphorylase"/>
</dbReference>
<dbReference type="GO" id="GO:0016787">
    <property type="term" value="F:hydrolase activity"/>
    <property type="evidence" value="ECO:0007669"/>
    <property type="project" value="UniProtKB-KW"/>
</dbReference>
<comment type="caution">
    <text evidence="4">The sequence shown here is derived from an EMBL/GenBank/DDBJ whole genome shotgun (WGS) entry which is preliminary data.</text>
</comment>
<feature type="domain" description="HIT" evidence="3">
    <location>
        <begin position="5"/>
        <end position="111"/>
    </location>
</feature>
<keyword evidence="1" id="KW-0547">Nucleotide-binding</keyword>
<dbReference type="AlphaFoldDB" id="D9PNI4"/>
<dbReference type="PANTHER" id="PTHR42997">
    <property type="entry name" value="HIT FAMILY HYDROLASE"/>
    <property type="match status" value="1"/>
</dbReference>
<evidence type="ECO:0000256" key="2">
    <source>
        <dbReference type="ARBA" id="ARBA00022801"/>
    </source>
</evidence>
<name>D9PNI4_9ZZZZ</name>
<dbReference type="PROSITE" id="PS00892">
    <property type="entry name" value="HIT_1"/>
    <property type="match status" value="1"/>
</dbReference>
<dbReference type="Pfam" id="PF01230">
    <property type="entry name" value="HIT"/>
    <property type="match status" value="1"/>
</dbReference>
<dbReference type="InterPro" id="IPR036265">
    <property type="entry name" value="HIT-like_sf"/>
</dbReference>
<dbReference type="GO" id="GO:0000166">
    <property type="term" value="F:nucleotide binding"/>
    <property type="evidence" value="ECO:0007669"/>
    <property type="project" value="UniProtKB-KW"/>
</dbReference>
<dbReference type="EMBL" id="ADZX01000966">
    <property type="protein sequence ID" value="EFK94879.1"/>
    <property type="molecule type" value="Genomic_DNA"/>
</dbReference>
<dbReference type="InterPro" id="IPR011146">
    <property type="entry name" value="HIT-like"/>
</dbReference>
<dbReference type="CDD" id="cd01275">
    <property type="entry name" value="FHIT"/>
    <property type="match status" value="1"/>
</dbReference>
<dbReference type="InterPro" id="IPR019808">
    <property type="entry name" value="Histidine_triad_CS"/>
</dbReference>